<dbReference type="OrthoDB" id="9793083at2"/>
<comment type="caution">
    <text evidence="2">The sequence shown here is derived from an EMBL/GenBank/DDBJ whole genome shotgun (WGS) entry which is preliminary data.</text>
</comment>
<evidence type="ECO:0000313" key="2">
    <source>
        <dbReference type="EMBL" id="TCS64451.1"/>
    </source>
</evidence>
<name>A0A4V2UP40_9RHOB</name>
<dbReference type="AlphaFoldDB" id="A0A4V2UP40"/>
<protein>
    <submittedName>
        <fullName evidence="2">3-oxoadipate enol-lactonase</fullName>
    </submittedName>
</protein>
<dbReference type="Pfam" id="PF00561">
    <property type="entry name" value="Abhydrolase_1"/>
    <property type="match status" value="1"/>
</dbReference>
<evidence type="ECO:0000313" key="3">
    <source>
        <dbReference type="Proteomes" id="UP000295696"/>
    </source>
</evidence>
<gene>
    <name evidence="2" type="ORF">EDD52_10511</name>
</gene>
<dbReference type="InterPro" id="IPR029058">
    <property type="entry name" value="AB_hydrolase_fold"/>
</dbReference>
<dbReference type="InterPro" id="IPR050266">
    <property type="entry name" value="AB_hydrolase_sf"/>
</dbReference>
<feature type="domain" description="AB hydrolase-1" evidence="1">
    <location>
        <begin position="17"/>
        <end position="185"/>
    </location>
</feature>
<dbReference type="Gene3D" id="3.40.50.1820">
    <property type="entry name" value="alpha/beta hydrolase"/>
    <property type="match status" value="1"/>
</dbReference>
<organism evidence="2 3">
    <name type="scientific">Primorskyibacter sedentarius</name>
    <dbReference type="NCBI Taxonomy" id="745311"/>
    <lineage>
        <taxon>Bacteria</taxon>
        <taxon>Pseudomonadati</taxon>
        <taxon>Pseudomonadota</taxon>
        <taxon>Alphaproteobacteria</taxon>
        <taxon>Rhodobacterales</taxon>
        <taxon>Roseobacteraceae</taxon>
        <taxon>Primorskyibacter</taxon>
    </lineage>
</organism>
<dbReference type="GO" id="GO:0016020">
    <property type="term" value="C:membrane"/>
    <property type="evidence" value="ECO:0007669"/>
    <property type="project" value="TreeGrafter"/>
</dbReference>
<sequence>MTPTTLHSTISGPENAPALLLLNSLGATQAMWDAQVPLLERYYRVIRCDTRGHGNSPTPPSPYSFDDIVADAFGVLDAHGVHKASVMGLSLGGMTALGMGLAAPDRIERLVCCAARADAPPPFVQSWHDRLAKMEEGGVEAIWQGTIPFWLSEETRRDHPEREAALHAGFLKTTEEGYRGCANALMGLDYLRHLGLMKVPVHFVAGEKDGGATPETMRAMSDACPGSDFSVVPGAKHVINVDRAEDFTCAVLKTLDLVMG</sequence>
<dbReference type="EMBL" id="SLZU01000005">
    <property type="protein sequence ID" value="TCS64451.1"/>
    <property type="molecule type" value="Genomic_DNA"/>
</dbReference>
<keyword evidence="3" id="KW-1185">Reference proteome</keyword>
<dbReference type="Proteomes" id="UP000295696">
    <property type="component" value="Unassembled WGS sequence"/>
</dbReference>
<reference evidence="2 3" key="1">
    <citation type="submission" date="2019-03" db="EMBL/GenBank/DDBJ databases">
        <title>Genomic Encyclopedia of Type Strains, Phase IV (KMG-IV): sequencing the most valuable type-strain genomes for metagenomic binning, comparative biology and taxonomic classification.</title>
        <authorList>
            <person name="Goeker M."/>
        </authorList>
    </citation>
    <scope>NUCLEOTIDE SEQUENCE [LARGE SCALE GENOMIC DNA]</scope>
    <source>
        <strain evidence="2 3">DSM 104836</strain>
    </source>
</reference>
<dbReference type="SUPFAM" id="SSF53474">
    <property type="entry name" value="alpha/beta-Hydrolases"/>
    <property type="match status" value="1"/>
</dbReference>
<dbReference type="PANTHER" id="PTHR43798">
    <property type="entry name" value="MONOACYLGLYCEROL LIPASE"/>
    <property type="match status" value="1"/>
</dbReference>
<evidence type="ECO:0000259" key="1">
    <source>
        <dbReference type="Pfam" id="PF00561"/>
    </source>
</evidence>
<proteinExistence type="predicted"/>
<dbReference type="PANTHER" id="PTHR43798:SF33">
    <property type="entry name" value="HYDROLASE, PUTATIVE (AFU_ORTHOLOGUE AFUA_2G14860)-RELATED"/>
    <property type="match status" value="1"/>
</dbReference>
<dbReference type="PRINTS" id="PR00111">
    <property type="entry name" value="ABHYDROLASE"/>
</dbReference>
<accession>A0A4V2UP40</accession>
<dbReference type="InterPro" id="IPR000073">
    <property type="entry name" value="AB_hydrolase_1"/>
</dbReference>
<dbReference type="RefSeq" id="WP_132244170.1">
    <property type="nucleotide sequence ID" value="NZ_SLZU01000005.1"/>
</dbReference>